<reference evidence="6 7" key="1">
    <citation type="submission" date="2018-12" db="EMBL/GenBank/DDBJ databases">
        <title>Genome sequence and assembly of Colletotrichum trifolii.</title>
        <authorList>
            <person name="Gan P."/>
            <person name="Shirasu K."/>
        </authorList>
    </citation>
    <scope>NUCLEOTIDE SEQUENCE [LARGE SCALE GENOMIC DNA]</scope>
    <source>
        <strain evidence="6 7">543-2</strain>
    </source>
</reference>
<evidence type="ECO:0000256" key="3">
    <source>
        <dbReference type="ARBA" id="ARBA00022833"/>
    </source>
</evidence>
<dbReference type="GO" id="GO:0008270">
    <property type="term" value="F:zinc ion binding"/>
    <property type="evidence" value="ECO:0007669"/>
    <property type="project" value="UniProtKB-KW"/>
</dbReference>
<evidence type="ECO:0000313" key="7">
    <source>
        <dbReference type="Proteomes" id="UP000295703"/>
    </source>
</evidence>
<evidence type="ECO:0000259" key="5">
    <source>
        <dbReference type="PROSITE" id="PS50089"/>
    </source>
</evidence>
<dbReference type="EMBL" id="RYZW01000058">
    <property type="protein sequence ID" value="TDZ54496.1"/>
    <property type="molecule type" value="Genomic_DNA"/>
</dbReference>
<dbReference type="InterPro" id="IPR027370">
    <property type="entry name" value="Znf-RING_euk"/>
</dbReference>
<dbReference type="SUPFAM" id="SSF57850">
    <property type="entry name" value="RING/U-box"/>
    <property type="match status" value="1"/>
</dbReference>
<dbReference type="PROSITE" id="PS50089">
    <property type="entry name" value="ZF_RING_2"/>
    <property type="match status" value="1"/>
</dbReference>
<protein>
    <recommendedName>
        <fullName evidence="5">RING-type domain-containing protein</fullName>
    </recommendedName>
</protein>
<keyword evidence="7" id="KW-1185">Reference proteome</keyword>
<dbReference type="Gene3D" id="3.30.40.10">
    <property type="entry name" value="Zinc/RING finger domain, C3HC4 (zinc finger)"/>
    <property type="match status" value="1"/>
</dbReference>
<dbReference type="AlphaFoldDB" id="A0A4R8RCR9"/>
<evidence type="ECO:0000256" key="4">
    <source>
        <dbReference type="PROSITE-ProRule" id="PRU00175"/>
    </source>
</evidence>
<dbReference type="InterPro" id="IPR013083">
    <property type="entry name" value="Znf_RING/FYVE/PHD"/>
</dbReference>
<keyword evidence="3" id="KW-0862">Zinc</keyword>
<accession>A0A4R8RCR9</accession>
<feature type="domain" description="RING-type" evidence="5">
    <location>
        <begin position="24"/>
        <end position="105"/>
    </location>
</feature>
<proteinExistence type="predicted"/>
<dbReference type="InterPro" id="IPR001841">
    <property type="entry name" value="Znf_RING"/>
</dbReference>
<keyword evidence="2 4" id="KW-0863">Zinc-finger</keyword>
<organism evidence="6 7">
    <name type="scientific">Colletotrichum trifolii</name>
    <dbReference type="NCBI Taxonomy" id="5466"/>
    <lineage>
        <taxon>Eukaryota</taxon>
        <taxon>Fungi</taxon>
        <taxon>Dikarya</taxon>
        <taxon>Ascomycota</taxon>
        <taxon>Pezizomycotina</taxon>
        <taxon>Sordariomycetes</taxon>
        <taxon>Hypocreomycetidae</taxon>
        <taxon>Glomerellales</taxon>
        <taxon>Glomerellaceae</taxon>
        <taxon>Colletotrichum</taxon>
        <taxon>Colletotrichum orbiculare species complex</taxon>
    </lineage>
</organism>
<dbReference type="SMART" id="SM00184">
    <property type="entry name" value="RING"/>
    <property type="match status" value="1"/>
</dbReference>
<dbReference type="InterPro" id="IPR017907">
    <property type="entry name" value="Znf_RING_CS"/>
</dbReference>
<comment type="caution">
    <text evidence="6">The sequence shown here is derived from an EMBL/GenBank/DDBJ whole genome shotgun (WGS) entry which is preliminary data.</text>
</comment>
<dbReference type="PROSITE" id="PS00518">
    <property type="entry name" value="ZF_RING_1"/>
    <property type="match status" value="1"/>
</dbReference>
<dbReference type="Pfam" id="PF13445">
    <property type="entry name" value="zf-RING_UBOX"/>
    <property type="match status" value="1"/>
</dbReference>
<dbReference type="Proteomes" id="UP000295703">
    <property type="component" value="Unassembled WGS sequence"/>
</dbReference>
<name>A0A4R8RCR9_COLTR</name>
<gene>
    <name evidence="6" type="ORF">CTRI78_v006293</name>
</gene>
<evidence type="ECO:0000256" key="1">
    <source>
        <dbReference type="ARBA" id="ARBA00022723"/>
    </source>
</evidence>
<evidence type="ECO:0000313" key="6">
    <source>
        <dbReference type="EMBL" id="TDZ54496.1"/>
    </source>
</evidence>
<evidence type="ECO:0000256" key="2">
    <source>
        <dbReference type="ARBA" id="ARBA00022771"/>
    </source>
</evidence>
<sequence>MYFPPMRTALLSNPEIYDTLALDCLLCTERMTIIGDGLPAKLVGREGDADVIDLRARERPTDAEGRVATVMPCGHIFCKKCIDLVCYPAGLRFLASHRLKCPTCKTSWRHELCSQVCYAAGIPFPARFPERGSGHLFALERFPLTIPEGFPGAVLPMCNKCTLLRHMVGAAGATTVDLTLIRAHMASQPWGGPILDQGKAALLVV</sequence>
<keyword evidence="1" id="KW-0479">Metal-binding</keyword>